<reference evidence="2" key="2">
    <citation type="submission" date="2020-11" db="EMBL/GenBank/DDBJ databases">
        <authorList>
            <person name="McCartney M.A."/>
            <person name="Auch B."/>
            <person name="Kono T."/>
            <person name="Mallez S."/>
            <person name="Becker A."/>
            <person name="Gohl D.M."/>
            <person name="Silverstein K.A.T."/>
            <person name="Koren S."/>
            <person name="Bechman K.B."/>
            <person name="Herman A."/>
            <person name="Abrahante J.E."/>
            <person name="Garbe J."/>
        </authorList>
    </citation>
    <scope>NUCLEOTIDE SEQUENCE</scope>
    <source>
        <strain evidence="2">Duluth1</strain>
        <tissue evidence="2">Whole animal</tissue>
    </source>
</reference>
<keyword evidence="3" id="KW-1185">Reference proteome</keyword>
<dbReference type="AlphaFoldDB" id="A0A9D4FL48"/>
<dbReference type="EMBL" id="JAIWYP010000007">
    <property type="protein sequence ID" value="KAH3798465.1"/>
    <property type="molecule type" value="Genomic_DNA"/>
</dbReference>
<sequence>MLFLLLARLAAIMATPVVTSRRPDPKDSFLSTLSVLSAATPGHFHKATLSKL</sequence>
<feature type="signal peptide" evidence="1">
    <location>
        <begin position="1"/>
        <end position="20"/>
    </location>
</feature>
<proteinExistence type="predicted"/>
<keyword evidence="1" id="KW-0732">Signal</keyword>
<protein>
    <submittedName>
        <fullName evidence="2">Uncharacterized protein</fullName>
    </submittedName>
</protein>
<evidence type="ECO:0000313" key="3">
    <source>
        <dbReference type="Proteomes" id="UP000828390"/>
    </source>
</evidence>
<dbReference type="Proteomes" id="UP000828390">
    <property type="component" value="Unassembled WGS sequence"/>
</dbReference>
<accession>A0A9D4FL48</accession>
<organism evidence="2 3">
    <name type="scientific">Dreissena polymorpha</name>
    <name type="common">Zebra mussel</name>
    <name type="synonym">Mytilus polymorpha</name>
    <dbReference type="NCBI Taxonomy" id="45954"/>
    <lineage>
        <taxon>Eukaryota</taxon>
        <taxon>Metazoa</taxon>
        <taxon>Spiralia</taxon>
        <taxon>Lophotrochozoa</taxon>
        <taxon>Mollusca</taxon>
        <taxon>Bivalvia</taxon>
        <taxon>Autobranchia</taxon>
        <taxon>Heteroconchia</taxon>
        <taxon>Euheterodonta</taxon>
        <taxon>Imparidentia</taxon>
        <taxon>Neoheterodontei</taxon>
        <taxon>Myida</taxon>
        <taxon>Dreissenoidea</taxon>
        <taxon>Dreissenidae</taxon>
        <taxon>Dreissena</taxon>
    </lineage>
</organism>
<name>A0A9D4FL48_DREPO</name>
<evidence type="ECO:0000313" key="2">
    <source>
        <dbReference type="EMBL" id="KAH3798465.1"/>
    </source>
</evidence>
<evidence type="ECO:0000256" key="1">
    <source>
        <dbReference type="SAM" id="SignalP"/>
    </source>
</evidence>
<gene>
    <name evidence="2" type="ORF">DPMN_152064</name>
</gene>
<comment type="caution">
    <text evidence="2">The sequence shown here is derived from an EMBL/GenBank/DDBJ whole genome shotgun (WGS) entry which is preliminary data.</text>
</comment>
<reference evidence="2" key="1">
    <citation type="journal article" date="2019" name="bioRxiv">
        <title>The Genome of the Zebra Mussel, Dreissena polymorpha: A Resource for Invasive Species Research.</title>
        <authorList>
            <person name="McCartney M.A."/>
            <person name="Auch B."/>
            <person name="Kono T."/>
            <person name="Mallez S."/>
            <person name="Zhang Y."/>
            <person name="Obille A."/>
            <person name="Becker A."/>
            <person name="Abrahante J.E."/>
            <person name="Garbe J."/>
            <person name="Badalamenti J.P."/>
            <person name="Herman A."/>
            <person name="Mangelson H."/>
            <person name="Liachko I."/>
            <person name="Sullivan S."/>
            <person name="Sone E.D."/>
            <person name="Koren S."/>
            <person name="Silverstein K.A.T."/>
            <person name="Beckman K.B."/>
            <person name="Gohl D.M."/>
        </authorList>
    </citation>
    <scope>NUCLEOTIDE SEQUENCE</scope>
    <source>
        <strain evidence="2">Duluth1</strain>
        <tissue evidence="2">Whole animal</tissue>
    </source>
</reference>
<feature type="chain" id="PRO_5038426945" evidence="1">
    <location>
        <begin position="21"/>
        <end position="52"/>
    </location>
</feature>